<dbReference type="PANTHER" id="PTHR13505:SF7">
    <property type="entry name" value="TRANSMEMBRANE PROTEIN 208"/>
    <property type="match status" value="1"/>
</dbReference>
<dbReference type="eggNOG" id="KOG3269">
    <property type="taxonomic scope" value="Eukaryota"/>
</dbReference>
<keyword evidence="3 8" id="KW-0812">Transmembrane</keyword>
<dbReference type="EMBL" id="KV441401">
    <property type="protein sequence ID" value="OAF57133.1"/>
    <property type="molecule type" value="Genomic_DNA"/>
</dbReference>
<evidence type="ECO:0000256" key="6">
    <source>
        <dbReference type="ARBA" id="ARBA00023136"/>
    </source>
</evidence>
<dbReference type="GO" id="GO:0005773">
    <property type="term" value="C:vacuole"/>
    <property type="evidence" value="ECO:0007669"/>
    <property type="project" value="GOC"/>
</dbReference>
<dbReference type="Pfam" id="PF05620">
    <property type="entry name" value="TMEM208_SND2"/>
    <property type="match status" value="1"/>
</dbReference>
<evidence type="ECO:0000256" key="4">
    <source>
        <dbReference type="ARBA" id="ARBA00022824"/>
    </source>
</evidence>
<proteinExistence type="inferred from homology"/>
<protein>
    <recommendedName>
        <fullName evidence="10">DUF788 domain protein</fullName>
    </recommendedName>
</protein>
<dbReference type="OrthoDB" id="10012212at2759"/>
<evidence type="ECO:0000256" key="8">
    <source>
        <dbReference type="SAM" id="Phobius"/>
    </source>
</evidence>
<dbReference type="InterPro" id="IPR008506">
    <property type="entry name" value="SND2/TMEM208"/>
</dbReference>
<dbReference type="Proteomes" id="UP000077154">
    <property type="component" value="Unassembled WGS sequence"/>
</dbReference>
<comment type="subcellular location">
    <subcellularLocation>
        <location evidence="1">Endoplasmic reticulum membrane</location>
        <topology evidence="1">Multi-pass membrane protein</topology>
    </subcellularLocation>
</comment>
<reference evidence="9" key="1">
    <citation type="submission" date="2016-03" db="EMBL/GenBank/DDBJ databases">
        <title>Updated assembly of Pseudogymnoascus destructans, the fungus causing white-nose syndrome of bats.</title>
        <authorList>
            <person name="Palmer J.M."/>
            <person name="Drees K.P."/>
            <person name="Foster J.T."/>
            <person name="Lindner D.L."/>
        </authorList>
    </citation>
    <scope>NUCLEOTIDE SEQUENCE [LARGE SCALE GENOMIC DNA]</scope>
    <source>
        <strain evidence="9">20631-21</strain>
    </source>
</reference>
<comment type="similarity">
    <text evidence="2">Belongs to the TMEM208 family.</text>
</comment>
<dbReference type="AlphaFoldDB" id="A0A177A7L3"/>
<feature type="transmembrane region" description="Helical" evidence="8">
    <location>
        <begin position="116"/>
        <end position="136"/>
    </location>
</feature>
<sequence length="168" mass="18059">MAGKARKDLAKANVAALSTLHIGSLVFNGAFIVVSLIFRSRSLLTYAVLSIPALACQYILESSGRPKYTTLNGKSSLKSAGEDLAAPGLTEYLFDVVWVTWACLLAVLALGDKAWWLFAIVPVFVLWKGWGLIGAARGMLGGPQGQPKGGEEQQQAAPQNRRQRRMAA</sequence>
<accession>A0A177A7L3</accession>
<evidence type="ECO:0008006" key="10">
    <source>
        <dbReference type="Google" id="ProtNLM"/>
    </source>
</evidence>
<dbReference type="PANTHER" id="PTHR13505">
    <property type="entry name" value="TRANSMEMBRANE PROTEIN 208"/>
    <property type="match status" value="1"/>
</dbReference>
<feature type="region of interest" description="Disordered" evidence="7">
    <location>
        <begin position="143"/>
        <end position="168"/>
    </location>
</feature>
<feature type="transmembrane region" description="Helical" evidence="8">
    <location>
        <begin position="12"/>
        <end position="37"/>
    </location>
</feature>
<name>A0A177A7L3_9PEZI</name>
<dbReference type="GO" id="GO:0006624">
    <property type="term" value="P:vacuolar protein processing"/>
    <property type="evidence" value="ECO:0007669"/>
    <property type="project" value="TreeGrafter"/>
</dbReference>
<dbReference type="RefSeq" id="XP_024322424.1">
    <property type="nucleotide sequence ID" value="XM_024469598.1"/>
</dbReference>
<evidence type="ECO:0000256" key="2">
    <source>
        <dbReference type="ARBA" id="ARBA00009950"/>
    </source>
</evidence>
<gene>
    <name evidence="9" type="ORF">VC83_05991</name>
</gene>
<feature type="transmembrane region" description="Helical" evidence="8">
    <location>
        <begin position="92"/>
        <end position="110"/>
    </location>
</feature>
<dbReference type="GO" id="GO:0005789">
    <property type="term" value="C:endoplasmic reticulum membrane"/>
    <property type="evidence" value="ECO:0007669"/>
    <property type="project" value="UniProtKB-SubCell"/>
</dbReference>
<dbReference type="VEuPathDB" id="FungiDB:GMDG_00613"/>
<evidence type="ECO:0000256" key="3">
    <source>
        <dbReference type="ARBA" id="ARBA00022692"/>
    </source>
</evidence>
<evidence type="ECO:0000256" key="7">
    <source>
        <dbReference type="SAM" id="MobiDB-lite"/>
    </source>
</evidence>
<dbReference type="GeneID" id="36289053"/>
<evidence type="ECO:0000256" key="1">
    <source>
        <dbReference type="ARBA" id="ARBA00004477"/>
    </source>
</evidence>
<organism evidence="9">
    <name type="scientific">Pseudogymnoascus destructans</name>
    <dbReference type="NCBI Taxonomy" id="655981"/>
    <lineage>
        <taxon>Eukaryota</taxon>
        <taxon>Fungi</taxon>
        <taxon>Dikarya</taxon>
        <taxon>Ascomycota</taxon>
        <taxon>Pezizomycotina</taxon>
        <taxon>Leotiomycetes</taxon>
        <taxon>Thelebolales</taxon>
        <taxon>Thelebolaceae</taxon>
        <taxon>Pseudogymnoascus</taxon>
    </lineage>
</organism>
<keyword evidence="6 8" id="KW-0472">Membrane</keyword>
<keyword evidence="4" id="KW-0256">Endoplasmic reticulum</keyword>
<evidence type="ECO:0000256" key="5">
    <source>
        <dbReference type="ARBA" id="ARBA00022989"/>
    </source>
</evidence>
<evidence type="ECO:0000313" key="9">
    <source>
        <dbReference type="EMBL" id="OAF57133.1"/>
    </source>
</evidence>
<keyword evidence="5 8" id="KW-1133">Transmembrane helix</keyword>